<feature type="compositionally biased region" description="Acidic residues" evidence="1">
    <location>
        <begin position="11"/>
        <end position="25"/>
    </location>
</feature>
<feature type="compositionally biased region" description="Basic and acidic residues" evidence="1">
    <location>
        <begin position="45"/>
        <end position="55"/>
    </location>
</feature>
<feature type="non-terminal residue" evidence="2">
    <location>
        <position position="119"/>
    </location>
</feature>
<dbReference type="EMBL" id="NPHW01006795">
    <property type="protein sequence ID" value="OXV05545.1"/>
    <property type="molecule type" value="Genomic_DNA"/>
</dbReference>
<organism evidence="2 3">
    <name type="scientific">Elaphomyces granulatus</name>
    <dbReference type="NCBI Taxonomy" id="519963"/>
    <lineage>
        <taxon>Eukaryota</taxon>
        <taxon>Fungi</taxon>
        <taxon>Dikarya</taxon>
        <taxon>Ascomycota</taxon>
        <taxon>Pezizomycotina</taxon>
        <taxon>Eurotiomycetes</taxon>
        <taxon>Eurotiomycetidae</taxon>
        <taxon>Eurotiales</taxon>
        <taxon>Elaphomycetaceae</taxon>
        <taxon>Elaphomyces</taxon>
    </lineage>
</organism>
<reference evidence="2 3" key="1">
    <citation type="journal article" date="2015" name="Environ. Microbiol.">
        <title>Metagenome sequence of Elaphomyces granulatus from sporocarp tissue reveals Ascomycota ectomycorrhizal fingerprints of genome expansion and a Proteobacteria-rich microbiome.</title>
        <authorList>
            <person name="Quandt C.A."/>
            <person name="Kohler A."/>
            <person name="Hesse C.N."/>
            <person name="Sharpton T.J."/>
            <person name="Martin F."/>
            <person name="Spatafora J.W."/>
        </authorList>
    </citation>
    <scope>NUCLEOTIDE SEQUENCE [LARGE SCALE GENOMIC DNA]</scope>
    <source>
        <strain evidence="2 3">OSC145934</strain>
    </source>
</reference>
<name>A0A232LN18_9EURO</name>
<evidence type="ECO:0008006" key="4">
    <source>
        <dbReference type="Google" id="ProtNLM"/>
    </source>
</evidence>
<protein>
    <recommendedName>
        <fullName evidence="4">BED-type domain-containing protein</fullName>
    </recommendedName>
</protein>
<sequence length="119" mass="13717">MASSLTPLPVSDDEPESTDHEDLETSEPKRKKRRLNGELWSHTRPPKDNEPVRNKHSQEIYYCKHCTRYNGTSASVRFREHLRANHAIRVSPTEQSASRTAFKNTIQDIFGKQAEQQKG</sequence>
<gene>
    <name evidence="2" type="ORF">Egran_06687</name>
</gene>
<evidence type="ECO:0000313" key="3">
    <source>
        <dbReference type="Proteomes" id="UP000243515"/>
    </source>
</evidence>
<dbReference type="Proteomes" id="UP000243515">
    <property type="component" value="Unassembled WGS sequence"/>
</dbReference>
<comment type="caution">
    <text evidence="2">The sequence shown here is derived from an EMBL/GenBank/DDBJ whole genome shotgun (WGS) entry which is preliminary data.</text>
</comment>
<feature type="region of interest" description="Disordered" evidence="1">
    <location>
        <begin position="1"/>
        <end position="55"/>
    </location>
</feature>
<keyword evidence="3" id="KW-1185">Reference proteome</keyword>
<dbReference type="AlphaFoldDB" id="A0A232LN18"/>
<evidence type="ECO:0000256" key="1">
    <source>
        <dbReference type="SAM" id="MobiDB-lite"/>
    </source>
</evidence>
<evidence type="ECO:0000313" key="2">
    <source>
        <dbReference type="EMBL" id="OXV05545.1"/>
    </source>
</evidence>
<proteinExistence type="predicted"/>
<dbReference type="OrthoDB" id="5074281at2759"/>
<accession>A0A232LN18</accession>